<evidence type="ECO:0000313" key="2">
    <source>
        <dbReference type="Proteomes" id="UP000652477"/>
    </source>
</evidence>
<dbReference type="SUPFAM" id="SSF55729">
    <property type="entry name" value="Acyl-CoA N-acyltransferases (Nat)"/>
    <property type="match status" value="1"/>
</dbReference>
<keyword evidence="2" id="KW-1185">Reference proteome</keyword>
<sequence>MRLLTEEKLKAAVAYAGKDTANCIYLYIDLTEYGIHDPNVTVWYEENAAGEFEMLVLKYYDCFQVYSHYDECDLTGLMKLIQEYQISRIFSRKGIIERLQNGLSENYHVYFGKVMELGKYKKMNYESFVEEASVEELCEIEKLLLTDEELSLSYKPGELTAQFADRMKAGKGENYIIRKGNEIVAHSCVSARTDRFMVLSYTIVRENARDFPYGAFMDSYLLNELQKPGRNIYAFMEDDRRIRLFEAMGNHVAAEYGKLIKK</sequence>
<reference evidence="1" key="1">
    <citation type="submission" date="2020-08" db="EMBL/GenBank/DDBJ databases">
        <title>Genome public.</title>
        <authorList>
            <person name="Liu C."/>
            <person name="Sun Q."/>
        </authorList>
    </citation>
    <scope>NUCLEOTIDE SEQUENCE</scope>
    <source>
        <strain evidence="1">NSJ-55</strain>
    </source>
</reference>
<organism evidence="1 2">
    <name type="scientific">Mediterraneibacter hominis</name>
    <dbReference type="NCBI Taxonomy" id="2763054"/>
    <lineage>
        <taxon>Bacteria</taxon>
        <taxon>Bacillati</taxon>
        <taxon>Bacillota</taxon>
        <taxon>Clostridia</taxon>
        <taxon>Lachnospirales</taxon>
        <taxon>Lachnospiraceae</taxon>
        <taxon>Mediterraneibacter</taxon>
    </lineage>
</organism>
<dbReference type="EMBL" id="JACOPF010000002">
    <property type="protein sequence ID" value="MBC5689818.1"/>
    <property type="molecule type" value="Genomic_DNA"/>
</dbReference>
<gene>
    <name evidence="1" type="ORF">H8S37_12915</name>
</gene>
<proteinExistence type="predicted"/>
<comment type="caution">
    <text evidence="1">The sequence shown here is derived from an EMBL/GenBank/DDBJ whole genome shotgun (WGS) entry which is preliminary data.</text>
</comment>
<accession>A0A923LJ64</accession>
<dbReference type="InterPro" id="IPR016181">
    <property type="entry name" value="Acyl_CoA_acyltransferase"/>
</dbReference>
<name>A0A923LJ64_9FIRM</name>
<protein>
    <submittedName>
        <fullName evidence="1">Uncharacterized protein</fullName>
    </submittedName>
</protein>
<dbReference type="Proteomes" id="UP000652477">
    <property type="component" value="Unassembled WGS sequence"/>
</dbReference>
<evidence type="ECO:0000313" key="1">
    <source>
        <dbReference type="EMBL" id="MBC5689818.1"/>
    </source>
</evidence>
<dbReference type="RefSeq" id="WP_186876464.1">
    <property type="nucleotide sequence ID" value="NZ_JACOPF010000002.1"/>
</dbReference>
<dbReference type="AlphaFoldDB" id="A0A923LJ64"/>